<evidence type="ECO:0000256" key="17">
    <source>
        <dbReference type="SAM" id="Phobius"/>
    </source>
</evidence>
<dbReference type="AlphaFoldDB" id="A0A8S4B362"/>
<dbReference type="OrthoDB" id="1470350at2759"/>
<dbReference type="PROSITE" id="PS00086">
    <property type="entry name" value="CYTOCHROME_P450"/>
    <property type="match status" value="1"/>
</dbReference>
<evidence type="ECO:0000256" key="4">
    <source>
        <dbReference type="ARBA" id="ARBA00010617"/>
    </source>
</evidence>
<sequence length="505" mass="57751">MFSFSFFSLETWTLLISFISIFVLYGYWSFGVFEKLGIPGPKPLMYFGTIGRYNNVYYLDDMECAKKYGRVWGMYELRKSVLAVMDPDMLKTILVKECFTYFTNRRSLILNGDLYDALVFSEDDHWRRIRHLVSPSFTSGRIKEMFSLMKHNSHKLTENLRSKAHGGEVIAIKDFFAGYTIDVLGSCAFSVDLDTINKPANPLITHAEKMFKISVPLFLLQGCFPFLSPVLDLLGFSFFPKSTTDYFKTLVEKIRAERSDSSKQNFSDFLHSFTSSQTGSKENPNKGLTDHEVISTVTMFVFAGFETSANTLVFLAYSLARNPEVMKHLQREIDLTFPNKAPVQYEALMQMDYLSSVVDECLRLYPTIPRLDRVAKETVKINGITIPKGMAIMVPVYALHYDPELWPQPEEFKPERFSKENKQKINPYTYLPFGMGPRNCLGMRFALAMIKLALVEVLQNYSFSVCEETEIPLKMDPSGLVGPLKPIKLKLMMRSMDDAEVGKGN</sequence>
<dbReference type="InterPro" id="IPR036396">
    <property type="entry name" value="Cyt_P450_sf"/>
</dbReference>
<evidence type="ECO:0000313" key="18">
    <source>
        <dbReference type="EMBL" id="CAG5928709.1"/>
    </source>
</evidence>
<dbReference type="EMBL" id="CAJRST010013335">
    <property type="protein sequence ID" value="CAG5928709.1"/>
    <property type="molecule type" value="Genomic_DNA"/>
</dbReference>
<evidence type="ECO:0000256" key="11">
    <source>
        <dbReference type="ARBA" id="ARBA00023004"/>
    </source>
</evidence>
<evidence type="ECO:0000256" key="14">
    <source>
        <dbReference type="ARBA" id="ARBA00047827"/>
    </source>
</evidence>
<keyword evidence="6 15" id="KW-0349">Heme</keyword>
<keyword evidence="7 15" id="KW-0479">Metal-binding</keyword>
<dbReference type="Proteomes" id="UP000677803">
    <property type="component" value="Unassembled WGS sequence"/>
</dbReference>
<name>A0A8S4B362_9TELE</name>
<dbReference type="PANTHER" id="PTHR24302">
    <property type="entry name" value="CYTOCHROME P450 FAMILY 3"/>
    <property type="match status" value="1"/>
</dbReference>
<evidence type="ECO:0000256" key="5">
    <source>
        <dbReference type="ARBA" id="ARBA00012109"/>
    </source>
</evidence>
<dbReference type="Pfam" id="PF00067">
    <property type="entry name" value="p450"/>
    <property type="match status" value="1"/>
</dbReference>
<gene>
    <name evidence="18" type="ORF">MMEN_LOCUS12365</name>
</gene>
<dbReference type="Gene3D" id="1.10.630.10">
    <property type="entry name" value="Cytochrome P450"/>
    <property type="match status" value="1"/>
</dbReference>
<keyword evidence="9" id="KW-0492">Microsome</keyword>
<dbReference type="PRINTS" id="PR00385">
    <property type="entry name" value="P450"/>
</dbReference>
<dbReference type="GO" id="GO:0020037">
    <property type="term" value="F:heme binding"/>
    <property type="evidence" value="ECO:0007669"/>
    <property type="project" value="InterPro"/>
</dbReference>
<comment type="similarity">
    <text evidence="4 16">Belongs to the cytochrome P450 family.</text>
</comment>
<dbReference type="InterPro" id="IPR002401">
    <property type="entry name" value="Cyt_P450_E_grp-I"/>
</dbReference>
<comment type="cofactor">
    <cofactor evidence="1 15">
        <name>heme</name>
        <dbReference type="ChEBI" id="CHEBI:30413"/>
    </cofactor>
</comment>
<keyword evidence="19" id="KW-1185">Reference proteome</keyword>
<keyword evidence="11 15" id="KW-0408">Iron</keyword>
<evidence type="ECO:0000256" key="15">
    <source>
        <dbReference type="PIRSR" id="PIRSR602401-1"/>
    </source>
</evidence>
<dbReference type="GO" id="GO:0008395">
    <property type="term" value="F:steroid hydroxylase activity"/>
    <property type="evidence" value="ECO:0007669"/>
    <property type="project" value="TreeGrafter"/>
</dbReference>
<comment type="catalytic activity">
    <reaction evidence="14">
        <text>an organic molecule + reduced [NADPH--hemoprotein reductase] + O2 = an alcohol + oxidized [NADPH--hemoprotein reductase] + H2O + H(+)</text>
        <dbReference type="Rhea" id="RHEA:17149"/>
        <dbReference type="Rhea" id="RHEA-COMP:11964"/>
        <dbReference type="Rhea" id="RHEA-COMP:11965"/>
        <dbReference type="ChEBI" id="CHEBI:15377"/>
        <dbReference type="ChEBI" id="CHEBI:15378"/>
        <dbReference type="ChEBI" id="CHEBI:15379"/>
        <dbReference type="ChEBI" id="CHEBI:30879"/>
        <dbReference type="ChEBI" id="CHEBI:57618"/>
        <dbReference type="ChEBI" id="CHEBI:58210"/>
        <dbReference type="ChEBI" id="CHEBI:142491"/>
        <dbReference type="EC" id="1.14.14.1"/>
    </reaction>
</comment>
<evidence type="ECO:0000256" key="1">
    <source>
        <dbReference type="ARBA" id="ARBA00001971"/>
    </source>
</evidence>
<evidence type="ECO:0000256" key="3">
    <source>
        <dbReference type="ARBA" id="ARBA00004406"/>
    </source>
</evidence>
<proteinExistence type="inferred from homology"/>
<dbReference type="InterPro" id="IPR017972">
    <property type="entry name" value="Cyt_P450_CS"/>
</dbReference>
<evidence type="ECO:0000313" key="19">
    <source>
        <dbReference type="Proteomes" id="UP000677803"/>
    </source>
</evidence>
<keyword evidence="8" id="KW-0256">Endoplasmic reticulum</keyword>
<feature type="transmembrane region" description="Helical" evidence="17">
    <location>
        <begin position="12"/>
        <end position="33"/>
    </location>
</feature>
<dbReference type="PRINTS" id="PR00463">
    <property type="entry name" value="EP450I"/>
</dbReference>
<dbReference type="GO" id="GO:0005789">
    <property type="term" value="C:endoplasmic reticulum membrane"/>
    <property type="evidence" value="ECO:0007669"/>
    <property type="project" value="UniProtKB-SubCell"/>
</dbReference>
<evidence type="ECO:0000256" key="2">
    <source>
        <dbReference type="ARBA" id="ARBA00004174"/>
    </source>
</evidence>
<evidence type="ECO:0000256" key="6">
    <source>
        <dbReference type="ARBA" id="ARBA00022617"/>
    </source>
</evidence>
<accession>A0A8S4B362</accession>
<protein>
    <recommendedName>
        <fullName evidence="5">unspecific monooxygenase</fullName>
        <ecNumber evidence="5">1.14.14.1</ecNumber>
    </recommendedName>
</protein>
<keyword evidence="17" id="KW-0812">Transmembrane</keyword>
<evidence type="ECO:0000256" key="7">
    <source>
        <dbReference type="ARBA" id="ARBA00022723"/>
    </source>
</evidence>
<evidence type="ECO:0000256" key="8">
    <source>
        <dbReference type="ARBA" id="ARBA00022824"/>
    </source>
</evidence>
<dbReference type="GO" id="GO:0016712">
    <property type="term" value="F:oxidoreductase activity, acting on paired donors, with incorporation or reduction of molecular oxygen, reduced flavin or flavoprotein as one donor, and incorporation of one atom of oxygen"/>
    <property type="evidence" value="ECO:0007669"/>
    <property type="project" value="UniProtKB-EC"/>
</dbReference>
<dbReference type="GO" id="GO:0005506">
    <property type="term" value="F:iron ion binding"/>
    <property type="evidence" value="ECO:0007669"/>
    <property type="project" value="InterPro"/>
</dbReference>
<keyword evidence="10 16" id="KW-0560">Oxidoreductase</keyword>
<organism evidence="18 19">
    <name type="scientific">Menidia menidia</name>
    <name type="common">Atlantic silverside</name>
    <dbReference type="NCBI Taxonomy" id="238744"/>
    <lineage>
        <taxon>Eukaryota</taxon>
        <taxon>Metazoa</taxon>
        <taxon>Chordata</taxon>
        <taxon>Craniata</taxon>
        <taxon>Vertebrata</taxon>
        <taxon>Euteleostomi</taxon>
        <taxon>Actinopterygii</taxon>
        <taxon>Neopterygii</taxon>
        <taxon>Teleostei</taxon>
        <taxon>Neoteleostei</taxon>
        <taxon>Acanthomorphata</taxon>
        <taxon>Ovalentaria</taxon>
        <taxon>Atherinomorphae</taxon>
        <taxon>Atheriniformes</taxon>
        <taxon>Atherinopsidae</taxon>
        <taxon>Menidiinae</taxon>
        <taxon>Menidia</taxon>
    </lineage>
</organism>
<feature type="binding site" description="axial binding residue" evidence="15">
    <location>
        <position position="440"/>
    </location>
    <ligand>
        <name>heme</name>
        <dbReference type="ChEBI" id="CHEBI:30413"/>
    </ligand>
    <ligandPart>
        <name>Fe</name>
        <dbReference type="ChEBI" id="CHEBI:18248"/>
    </ligandPart>
</feature>
<evidence type="ECO:0000256" key="10">
    <source>
        <dbReference type="ARBA" id="ARBA00023002"/>
    </source>
</evidence>
<evidence type="ECO:0000256" key="9">
    <source>
        <dbReference type="ARBA" id="ARBA00022848"/>
    </source>
</evidence>
<dbReference type="SUPFAM" id="SSF48264">
    <property type="entry name" value="Cytochrome P450"/>
    <property type="match status" value="1"/>
</dbReference>
<dbReference type="PANTHER" id="PTHR24302:SF32">
    <property type="entry name" value="CYTOCHROME P450, FAMILY 3, SUBFAMILY A, POLYPEPTIDE 65"/>
    <property type="match status" value="1"/>
</dbReference>
<comment type="subcellular location">
    <subcellularLocation>
        <location evidence="3">Endoplasmic reticulum membrane</location>
        <topology evidence="3">Peripheral membrane protein</topology>
    </subcellularLocation>
    <subcellularLocation>
        <location evidence="2">Microsome membrane</location>
        <topology evidence="2">Peripheral membrane protein</topology>
    </subcellularLocation>
</comment>
<dbReference type="FunFam" id="1.10.630.10:FF:000003">
    <property type="entry name" value="cytochrome P450 3A12-like isoform X2"/>
    <property type="match status" value="1"/>
</dbReference>
<dbReference type="EC" id="1.14.14.1" evidence="5"/>
<reference evidence="18" key="1">
    <citation type="submission" date="2021-05" db="EMBL/GenBank/DDBJ databases">
        <authorList>
            <person name="Tigano A."/>
        </authorList>
    </citation>
    <scope>NUCLEOTIDE SEQUENCE</scope>
</reference>
<keyword evidence="13 17" id="KW-0472">Membrane</keyword>
<keyword evidence="12 16" id="KW-0503">Monooxygenase</keyword>
<dbReference type="InterPro" id="IPR050705">
    <property type="entry name" value="Cytochrome_P450_3A"/>
</dbReference>
<keyword evidence="17" id="KW-1133">Transmembrane helix</keyword>
<comment type="caution">
    <text evidence="18">The sequence shown here is derived from an EMBL/GenBank/DDBJ whole genome shotgun (WGS) entry which is preliminary data.</text>
</comment>
<evidence type="ECO:0000256" key="16">
    <source>
        <dbReference type="RuleBase" id="RU000461"/>
    </source>
</evidence>
<dbReference type="InterPro" id="IPR001128">
    <property type="entry name" value="Cyt_P450"/>
</dbReference>
<evidence type="ECO:0000256" key="13">
    <source>
        <dbReference type="ARBA" id="ARBA00023136"/>
    </source>
</evidence>
<evidence type="ECO:0000256" key="12">
    <source>
        <dbReference type="ARBA" id="ARBA00023033"/>
    </source>
</evidence>